<dbReference type="Pfam" id="PF19344">
    <property type="entry name" value="TetR_C_32"/>
    <property type="match status" value="1"/>
</dbReference>
<name>A0A1I7MER7_9MICC</name>
<dbReference type="STRING" id="574650.SAMN04487966_101365"/>
<dbReference type="SUPFAM" id="SSF48498">
    <property type="entry name" value="Tetracyclin repressor-like, C-terminal domain"/>
    <property type="match status" value="1"/>
</dbReference>
<dbReference type="InterPro" id="IPR009057">
    <property type="entry name" value="Homeodomain-like_sf"/>
</dbReference>
<reference evidence="6 7" key="1">
    <citation type="submission" date="2016-10" db="EMBL/GenBank/DDBJ databases">
        <authorList>
            <person name="de Groot N.N."/>
        </authorList>
    </citation>
    <scope>NUCLEOTIDE SEQUENCE [LARGE SCALE GENOMIC DNA]</scope>
    <source>
        <strain evidence="6 7">CGMCC 1.7054</strain>
    </source>
</reference>
<evidence type="ECO:0000313" key="7">
    <source>
        <dbReference type="Proteomes" id="UP000198881"/>
    </source>
</evidence>
<dbReference type="PROSITE" id="PS50977">
    <property type="entry name" value="HTH_TETR_2"/>
    <property type="match status" value="1"/>
</dbReference>
<feature type="domain" description="HTH tetR-type" evidence="5">
    <location>
        <begin position="14"/>
        <end position="74"/>
    </location>
</feature>
<dbReference type="GO" id="GO:0000976">
    <property type="term" value="F:transcription cis-regulatory region binding"/>
    <property type="evidence" value="ECO:0007669"/>
    <property type="project" value="TreeGrafter"/>
</dbReference>
<dbReference type="EMBL" id="FPCG01000001">
    <property type="protein sequence ID" value="SFV20422.1"/>
    <property type="molecule type" value="Genomic_DNA"/>
</dbReference>
<keyword evidence="2 4" id="KW-0238">DNA-binding</keyword>
<gene>
    <name evidence="6" type="ORF">SAMN04487966_101365</name>
</gene>
<evidence type="ECO:0000313" key="6">
    <source>
        <dbReference type="EMBL" id="SFV20422.1"/>
    </source>
</evidence>
<organism evidence="6 7">
    <name type="scientific">Micrococcus terreus</name>
    <dbReference type="NCBI Taxonomy" id="574650"/>
    <lineage>
        <taxon>Bacteria</taxon>
        <taxon>Bacillati</taxon>
        <taxon>Actinomycetota</taxon>
        <taxon>Actinomycetes</taxon>
        <taxon>Micrococcales</taxon>
        <taxon>Micrococcaceae</taxon>
        <taxon>Micrococcus</taxon>
    </lineage>
</organism>
<dbReference type="PRINTS" id="PR00455">
    <property type="entry name" value="HTHTETR"/>
</dbReference>
<keyword evidence="7" id="KW-1185">Reference proteome</keyword>
<dbReference type="GO" id="GO:0003700">
    <property type="term" value="F:DNA-binding transcription factor activity"/>
    <property type="evidence" value="ECO:0007669"/>
    <property type="project" value="TreeGrafter"/>
</dbReference>
<dbReference type="FunFam" id="1.10.10.60:FF:000141">
    <property type="entry name" value="TetR family transcriptional regulator"/>
    <property type="match status" value="1"/>
</dbReference>
<dbReference type="Pfam" id="PF00440">
    <property type="entry name" value="TetR_N"/>
    <property type="match status" value="1"/>
</dbReference>
<dbReference type="InterPro" id="IPR045823">
    <property type="entry name" value="TetR_C_32"/>
</dbReference>
<dbReference type="Gene3D" id="1.10.357.10">
    <property type="entry name" value="Tetracycline Repressor, domain 2"/>
    <property type="match status" value="1"/>
</dbReference>
<evidence type="ECO:0000256" key="3">
    <source>
        <dbReference type="ARBA" id="ARBA00023163"/>
    </source>
</evidence>
<dbReference type="InterPro" id="IPR050109">
    <property type="entry name" value="HTH-type_TetR-like_transc_reg"/>
</dbReference>
<feature type="DNA-binding region" description="H-T-H motif" evidence="4">
    <location>
        <begin position="37"/>
        <end position="56"/>
    </location>
</feature>
<dbReference type="PANTHER" id="PTHR30055:SF160">
    <property type="entry name" value="TRANSCRIPTIONAL REGULATORY PROTEIN (PROBABLY ASNC-FAMILY)-RELATED"/>
    <property type="match status" value="1"/>
</dbReference>
<keyword evidence="1" id="KW-0805">Transcription regulation</keyword>
<dbReference type="RefSeq" id="WP_245760522.1">
    <property type="nucleotide sequence ID" value="NZ_FPCG01000001.1"/>
</dbReference>
<protein>
    <submittedName>
        <fullName evidence="6">Transcriptional regulator, TetR family</fullName>
    </submittedName>
</protein>
<dbReference type="InterPro" id="IPR001647">
    <property type="entry name" value="HTH_TetR"/>
</dbReference>
<evidence type="ECO:0000256" key="2">
    <source>
        <dbReference type="ARBA" id="ARBA00023125"/>
    </source>
</evidence>
<evidence type="ECO:0000259" key="5">
    <source>
        <dbReference type="PROSITE" id="PS50977"/>
    </source>
</evidence>
<dbReference type="PROSITE" id="PS01081">
    <property type="entry name" value="HTH_TETR_1"/>
    <property type="match status" value="1"/>
</dbReference>
<dbReference type="InterPro" id="IPR023772">
    <property type="entry name" value="DNA-bd_HTH_TetR-type_CS"/>
</dbReference>
<dbReference type="PANTHER" id="PTHR30055">
    <property type="entry name" value="HTH-TYPE TRANSCRIPTIONAL REGULATOR RUTR"/>
    <property type="match status" value="1"/>
</dbReference>
<dbReference type="SUPFAM" id="SSF46689">
    <property type="entry name" value="Homeodomain-like"/>
    <property type="match status" value="1"/>
</dbReference>
<keyword evidence="3" id="KW-0804">Transcription</keyword>
<evidence type="ECO:0000256" key="4">
    <source>
        <dbReference type="PROSITE-ProRule" id="PRU00335"/>
    </source>
</evidence>
<dbReference type="GO" id="GO:0045892">
    <property type="term" value="P:negative regulation of DNA-templated transcription"/>
    <property type="evidence" value="ECO:0007669"/>
    <property type="project" value="UniProtKB-ARBA"/>
</dbReference>
<dbReference type="InterPro" id="IPR036271">
    <property type="entry name" value="Tet_transcr_reg_TetR-rel_C_sf"/>
</dbReference>
<evidence type="ECO:0000256" key="1">
    <source>
        <dbReference type="ARBA" id="ARBA00023015"/>
    </source>
</evidence>
<dbReference type="AlphaFoldDB" id="A0A1I7MER7"/>
<dbReference type="Proteomes" id="UP000198881">
    <property type="component" value="Unassembled WGS sequence"/>
</dbReference>
<accession>A0A1I7MER7</accession>
<proteinExistence type="predicted"/>
<sequence>MSPAPSRQPRMPREERRRQLLDAAMQVFVEHGYHGASMDDIAVAAQVSKPVLYQHFPGKHELFMDLLETQVQVLSTALTEALGSTDDNRERVRATIRAYFQFMDRTDRAYRLLFDSGLNNDPAVATHLESLTYEFASEIANIIAVDTRLPREHALLLGHGLAGLVQSAARYWATQPEGPARPDLDEATELAFRLTWRGISRFPKEQPAG</sequence>